<evidence type="ECO:0000256" key="6">
    <source>
        <dbReference type="ARBA" id="ARBA00023235"/>
    </source>
</evidence>
<keyword evidence="7" id="KW-0119">Carbohydrate metabolism</keyword>
<accession>A0ABV5K4A9</accession>
<gene>
    <name evidence="11" type="ORF">ACFFRI_00910</name>
</gene>
<keyword evidence="3" id="KW-0597">Phosphoprotein</keyword>
<evidence type="ECO:0000313" key="12">
    <source>
        <dbReference type="Proteomes" id="UP001589750"/>
    </source>
</evidence>
<dbReference type="EC" id="5.4.2.6" evidence="9"/>
<dbReference type="RefSeq" id="WP_140008583.1">
    <property type="nucleotide sequence ID" value="NZ_JBHMDG010000001.1"/>
</dbReference>
<dbReference type="NCBIfam" id="TIGR01509">
    <property type="entry name" value="HAD-SF-IA-v3"/>
    <property type="match status" value="1"/>
</dbReference>
<dbReference type="NCBIfam" id="TIGR02009">
    <property type="entry name" value="PGMB-YQAB-SF"/>
    <property type="match status" value="1"/>
</dbReference>
<evidence type="ECO:0000256" key="5">
    <source>
        <dbReference type="ARBA" id="ARBA00022842"/>
    </source>
</evidence>
<reference evidence="11 12" key="1">
    <citation type="submission" date="2024-09" db="EMBL/GenBank/DDBJ databases">
        <authorList>
            <person name="Sun Q."/>
            <person name="Mori K."/>
        </authorList>
    </citation>
    <scope>NUCLEOTIDE SEQUENCE [LARGE SCALE GENOMIC DNA]</scope>
    <source>
        <strain evidence="11 12">JCM 9626</strain>
    </source>
</reference>
<evidence type="ECO:0000256" key="3">
    <source>
        <dbReference type="ARBA" id="ARBA00022553"/>
    </source>
</evidence>
<comment type="cofactor">
    <cofactor evidence="1">
        <name>Mg(2+)</name>
        <dbReference type="ChEBI" id="CHEBI:18420"/>
    </cofactor>
</comment>
<dbReference type="GO" id="GO:0016787">
    <property type="term" value="F:hydrolase activity"/>
    <property type="evidence" value="ECO:0007669"/>
    <property type="project" value="UniProtKB-KW"/>
</dbReference>
<evidence type="ECO:0000256" key="9">
    <source>
        <dbReference type="ARBA" id="ARBA00044968"/>
    </source>
</evidence>
<evidence type="ECO:0000256" key="8">
    <source>
        <dbReference type="ARBA" id="ARBA00044926"/>
    </source>
</evidence>
<dbReference type="PANTHER" id="PTHR46193">
    <property type="entry name" value="6-PHOSPHOGLUCONATE PHOSPHATASE"/>
    <property type="match status" value="1"/>
</dbReference>
<keyword evidence="4" id="KW-0479">Metal-binding</keyword>
<dbReference type="Gene3D" id="3.40.50.1000">
    <property type="entry name" value="HAD superfamily/HAD-like"/>
    <property type="match status" value="1"/>
</dbReference>
<dbReference type="SFLD" id="SFLDG01129">
    <property type="entry name" value="C1.5:_HAD__Beta-PGM__Phosphata"/>
    <property type="match status" value="1"/>
</dbReference>
<comment type="caution">
    <text evidence="11">The sequence shown here is derived from an EMBL/GenBank/DDBJ whole genome shotgun (WGS) entry which is preliminary data.</text>
</comment>
<dbReference type="Gene3D" id="1.10.150.240">
    <property type="entry name" value="Putative phosphatase, domain 2"/>
    <property type="match status" value="1"/>
</dbReference>
<dbReference type="SUPFAM" id="SSF56784">
    <property type="entry name" value="HAD-like"/>
    <property type="match status" value="1"/>
</dbReference>
<sequence length="247" mass="26072">MAVDWTTYRAVLFDLDGVITPTAEVHMRAWATMFNEFLATREGQAPYTDADYFEHVDGKPRYDGVRDFLASRDIRLDDGRPDDPADQAAGSETVCGLGNRKNDAFGEVLRRDGVEAYPGSVRLLDQLRAAGMPMAIVSSSKNAPDVLAAAGVTDYFATVVHGGVATEKGLKGKPAPDMFEEAARELGVPDDSAVVVEDAINGVKAGAAGDFALVIGVDRGAGHEALTAAGADVVVTDLQELVQEGTA</sequence>
<organism evidence="11 12">
    <name type="scientific">Nocardioides plantarum</name>
    <dbReference type="NCBI Taxonomy" id="29299"/>
    <lineage>
        <taxon>Bacteria</taxon>
        <taxon>Bacillati</taxon>
        <taxon>Actinomycetota</taxon>
        <taxon>Actinomycetes</taxon>
        <taxon>Propionibacteriales</taxon>
        <taxon>Nocardioidaceae</taxon>
        <taxon>Nocardioides</taxon>
    </lineage>
</organism>
<keyword evidence="5" id="KW-0460">Magnesium</keyword>
<keyword evidence="11" id="KW-0378">Hydrolase</keyword>
<protein>
    <recommendedName>
        <fullName evidence="10">Beta-phosphoglucomutase</fullName>
        <ecNumber evidence="9">5.4.2.6</ecNumber>
    </recommendedName>
</protein>
<dbReference type="Proteomes" id="UP001589750">
    <property type="component" value="Unassembled WGS sequence"/>
</dbReference>
<keyword evidence="6" id="KW-0413">Isomerase</keyword>
<dbReference type="InterPro" id="IPR023214">
    <property type="entry name" value="HAD_sf"/>
</dbReference>
<evidence type="ECO:0000256" key="4">
    <source>
        <dbReference type="ARBA" id="ARBA00022723"/>
    </source>
</evidence>
<name>A0ABV5K4A9_9ACTN</name>
<dbReference type="PANTHER" id="PTHR46193:SF18">
    <property type="entry name" value="HEXITOL PHOSPHATASE B"/>
    <property type="match status" value="1"/>
</dbReference>
<dbReference type="InterPro" id="IPR051600">
    <property type="entry name" value="Beta-PGM-like"/>
</dbReference>
<dbReference type="InterPro" id="IPR006439">
    <property type="entry name" value="HAD-SF_hydro_IA"/>
</dbReference>
<dbReference type="Pfam" id="PF00702">
    <property type="entry name" value="Hydrolase"/>
    <property type="match status" value="1"/>
</dbReference>
<evidence type="ECO:0000256" key="10">
    <source>
        <dbReference type="ARBA" id="ARBA00044991"/>
    </source>
</evidence>
<dbReference type="InterPro" id="IPR036412">
    <property type="entry name" value="HAD-like_sf"/>
</dbReference>
<evidence type="ECO:0000313" key="11">
    <source>
        <dbReference type="EMBL" id="MFB9311587.1"/>
    </source>
</evidence>
<dbReference type="InterPro" id="IPR010976">
    <property type="entry name" value="B-phosphoglucomutase_hydrolase"/>
</dbReference>
<proteinExistence type="inferred from homology"/>
<dbReference type="PRINTS" id="PR00413">
    <property type="entry name" value="HADHALOGNASE"/>
</dbReference>
<dbReference type="InterPro" id="IPR023198">
    <property type="entry name" value="PGP-like_dom2"/>
</dbReference>
<evidence type="ECO:0000256" key="2">
    <source>
        <dbReference type="ARBA" id="ARBA00006171"/>
    </source>
</evidence>
<keyword evidence="12" id="KW-1185">Reference proteome</keyword>
<comment type="catalytic activity">
    <reaction evidence="8">
        <text>beta-D-glucose 1-phosphate = beta-D-glucose 6-phosphate</text>
        <dbReference type="Rhea" id="RHEA:20113"/>
        <dbReference type="ChEBI" id="CHEBI:57684"/>
        <dbReference type="ChEBI" id="CHEBI:58247"/>
        <dbReference type="EC" id="5.4.2.6"/>
    </reaction>
</comment>
<evidence type="ECO:0000256" key="1">
    <source>
        <dbReference type="ARBA" id="ARBA00001946"/>
    </source>
</evidence>
<comment type="similarity">
    <text evidence="2">Belongs to the HAD-like hydrolase superfamily. CbbY/CbbZ/Gph/YieH family.</text>
</comment>
<dbReference type="SFLD" id="SFLDS00003">
    <property type="entry name" value="Haloacid_Dehalogenase"/>
    <property type="match status" value="1"/>
</dbReference>
<dbReference type="EMBL" id="JBHMDG010000001">
    <property type="protein sequence ID" value="MFB9311587.1"/>
    <property type="molecule type" value="Genomic_DNA"/>
</dbReference>
<evidence type="ECO:0000256" key="7">
    <source>
        <dbReference type="ARBA" id="ARBA00023277"/>
    </source>
</evidence>